<reference evidence="2" key="1">
    <citation type="submission" date="2024-05" db="EMBL/GenBank/DDBJ databases">
        <title>Whole genome shotgun sequence of Streptomyces violascens NBRC 12920.</title>
        <authorList>
            <person name="Komaki H."/>
            <person name="Tamura T."/>
        </authorList>
    </citation>
    <scope>NUCLEOTIDE SEQUENCE</scope>
    <source>
        <strain evidence="2">NBRC 12920</strain>
    </source>
</reference>
<keyword evidence="3" id="KW-1185">Reference proteome</keyword>
<protein>
    <recommendedName>
        <fullName evidence="4">Lipoprotein</fullName>
    </recommendedName>
</protein>
<proteinExistence type="predicted"/>
<evidence type="ECO:0008006" key="4">
    <source>
        <dbReference type="Google" id="ProtNLM"/>
    </source>
</evidence>
<accession>A0ABQ3QUY9</accession>
<organism evidence="2 3">
    <name type="scientific">Streptomyces violascens</name>
    <dbReference type="NCBI Taxonomy" id="67381"/>
    <lineage>
        <taxon>Bacteria</taxon>
        <taxon>Bacillati</taxon>
        <taxon>Actinomycetota</taxon>
        <taxon>Actinomycetes</taxon>
        <taxon>Kitasatosporales</taxon>
        <taxon>Streptomycetaceae</taxon>
        <taxon>Streptomyces</taxon>
    </lineage>
</organism>
<sequence>MRRCPSLAVATLLLCAGCSTTSTKAAPEPSVDQGSVVKAAVAATSKGPARIDQTIEITGGGAGGTITVTGGIDFAGDKATLGVDFPQGGISHVDEVFAGKQAYVRGASGVDNDTWAVTPRDTAEAHYLLRAPLNDPKHVLRQISAMHHVSKEGDEEVTGARTVHYRGMLDHDTLTLRMAKETREKVNQTRGLLGSDLPAYADAWVDQQGRVVQTRMSMDLTAGRVTVTTTLSDLGKPIQVSVPPADDAVPATGFTGILTG</sequence>
<gene>
    <name evidence="2" type="ORF">Sviol_55070</name>
</gene>
<dbReference type="EMBL" id="BNDY01000017">
    <property type="protein sequence ID" value="GHI41099.1"/>
    <property type="molecule type" value="Genomic_DNA"/>
</dbReference>
<dbReference type="Gene3D" id="2.50.20.20">
    <property type="match status" value="1"/>
</dbReference>
<evidence type="ECO:0000313" key="3">
    <source>
        <dbReference type="Proteomes" id="UP001050808"/>
    </source>
</evidence>
<evidence type="ECO:0000313" key="2">
    <source>
        <dbReference type="EMBL" id="GHI41099.1"/>
    </source>
</evidence>
<evidence type="ECO:0000256" key="1">
    <source>
        <dbReference type="SAM" id="SignalP"/>
    </source>
</evidence>
<dbReference type="InterPro" id="IPR029046">
    <property type="entry name" value="LolA/LolB/LppX"/>
</dbReference>
<comment type="caution">
    <text evidence="2">The sequence shown here is derived from an EMBL/GenBank/DDBJ whole genome shotgun (WGS) entry which is preliminary data.</text>
</comment>
<feature type="signal peptide" evidence="1">
    <location>
        <begin position="1"/>
        <end position="25"/>
    </location>
</feature>
<dbReference type="SUPFAM" id="SSF89392">
    <property type="entry name" value="Prokaryotic lipoproteins and lipoprotein localization factors"/>
    <property type="match status" value="1"/>
</dbReference>
<name>A0ABQ3QUY9_9ACTN</name>
<keyword evidence="1" id="KW-0732">Signal</keyword>
<feature type="chain" id="PRO_5047479086" description="Lipoprotein" evidence="1">
    <location>
        <begin position="26"/>
        <end position="260"/>
    </location>
</feature>
<dbReference type="Proteomes" id="UP001050808">
    <property type="component" value="Unassembled WGS sequence"/>
</dbReference>